<dbReference type="GO" id="GO:0016757">
    <property type="term" value="F:glycosyltransferase activity"/>
    <property type="evidence" value="ECO:0007669"/>
    <property type="project" value="UniProtKB-KW"/>
</dbReference>
<dbReference type="GO" id="GO:0006564">
    <property type="term" value="P:L-serine biosynthetic process"/>
    <property type="evidence" value="ECO:0007669"/>
    <property type="project" value="TreeGrafter"/>
</dbReference>
<dbReference type="PANTHER" id="PTHR43344">
    <property type="entry name" value="PHOSPHOSERINE PHOSPHATASE"/>
    <property type="match status" value="1"/>
</dbReference>
<reference evidence="3" key="1">
    <citation type="journal article" date="2016" name="Genome Announc.">
        <title>Draft genome sequence of Aspergillus niger strain An76.</title>
        <authorList>
            <person name="Gong W."/>
            <person name="Cheng Z."/>
            <person name="Zhang H."/>
            <person name="Liu L."/>
            <person name="Gao P."/>
            <person name="Wang L."/>
        </authorList>
    </citation>
    <scope>NUCLEOTIDE SEQUENCE [LARGE SCALE GENOMIC DNA]</scope>
    <source>
        <strain evidence="3">An76</strain>
    </source>
</reference>
<dbReference type="OrthoDB" id="5416609at2759"/>
<dbReference type="VEuPathDB" id="FungiDB:M747DRAFT_347910"/>
<dbReference type="GO" id="GO:0000287">
    <property type="term" value="F:magnesium ion binding"/>
    <property type="evidence" value="ECO:0007669"/>
    <property type="project" value="TreeGrafter"/>
</dbReference>
<gene>
    <name evidence="2" type="ORF">ABL_07584</name>
</gene>
<dbReference type="VEuPathDB" id="FungiDB:ASPNIDRAFT2_1080396"/>
<dbReference type="EMBL" id="BCMY01000014">
    <property type="protein sequence ID" value="GAQ44923.1"/>
    <property type="molecule type" value="Genomic_DNA"/>
</dbReference>
<dbReference type="InterPro" id="IPR023214">
    <property type="entry name" value="HAD_sf"/>
</dbReference>
<dbReference type="Gene3D" id="3.40.50.2020">
    <property type="match status" value="1"/>
</dbReference>
<dbReference type="GO" id="GO:0036424">
    <property type="term" value="F:L-phosphoserine phosphatase activity"/>
    <property type="evidence" value="ECO:0007669"/>
    <property type="project" value="TreeGrafter"/>
</dbReference>
<feature type="domain" description="Phosphoribosyltransferase" evidence="1">
    <location>
        <begin position="568"/>
        <end position="764"/>
    </location>
</feature>
<sequence length="768" mass="86761">MSSKLRQKWHTFLNLPRQSNITWHKSRLIEELSERRKATTPLARLSETSDVLFTISRAEHDGFPIPFRPAWSRTYNALAIIYMLGKFTSRWYFYRVAAYFAGKHDWRGVREVVNPRKGTKLDEVADRHGIDKMKFATAPKVIGLYGVPGAGKTFLMNRLKEQLGEERFAFFEGSEVIASVTTGGLDAFKKLDESEKAEYRKRAVQKIKSTCSKARKVGIVTGHLSFWDDERCDHPMKVVTEDDLDTFTHILYLNTPLLMITEQRKKDTERLRPIVSESRLCAWQNYEIKELSSLCMDKNIMLAYLWSGLRCKLSTFIHDIECHDEEYNMAVANDRLDKILSNHSDDVQTVLFLDADKTLSEDDTSETFWKIQAMMYCETEAWDDDFSSICDAIASKVKLYPQISLLLEKVVEHKHVCPVIVTSGLRLVWEKVIEREGLADVVKVIGGGRINDGLVVTPGVKRSLVVRAREVHGAHTWAIGDSPIDLPMMMAADKAVVVVGKEQTRSKSMDGALRDAILNDGLQARQVLLPYNSLKPRLDPNILPVIHLEDENIQSSIFCRWFQFYHATDDNASKLLSTPMRDDAIRGPALQDAHRKAAHYLSTKYLAQIIGLEPFPVRHPQNKPIDGYRLFNEGQTLIVPLMRGGLPMANGVNEVFPTAQLLHAKFPHDVKRENLEGIVTVILVDSVINSGKSIVEFLQHIKQINDAVRVIVVAGVAQDQAIKGGSAIRAVARSMEVTIVALRVSKNKYTGKGTTDTGNRLFNTTQLD</sequence>
<dbReference type="InterPro" id="IPR036412">
    <property type="entry name" value="HAD-like_sf"/>
</dbReference>
<accession>A0A100IPD8</accession>
<dbReference type="GO" id="GO:0005737">
    <property type="term" value="C:cytoplasm"/>
    <property type="evidence" value="ECO:0007669"/>
    <property type="project" value="TreeGrafter"/>
</dbReference>
<proteinExistence type="predicted"/>
<evidence type="ECO:0000313" key="2">
    <source>
        <dbReference type="EMBL" id="GAQ44923.1"/>
    </source>
</evidence>
<dbReference type="InterPro" id="IPR027417">
    <property type="entry name" value="P-loop_NTPase"/>
</dbReference>
<dbReference type="Gene3D" id="3.40.50.1000">
    <property type="entry name" value="HAD superfamily/HAD-like"/>
    <property type="match status" value="1"/>
</dbReference>
<organism evidence="2 3">
    <name type="scientific">Aspergillus niger</name>
    <dbReference type="NCBI Taxonomy" id="5061"/>
    <lineage>
        <taxon>Eukaryota</taxon>
        <taxon>Fungi</taxon>
        <taxon>Dikarya</taxon>
        <taxon>Ascomycota</taxon>
        <taxon>Pezizomycotina</taxon>
        <taxon>Eurotiomycetes</taxon>
        <taxon>Eurotiomycetidae</taxon>
        <taxon>Eurotiales</taxon>
        <taxon>Aspergillaceae</taxon>
        <taxon>Aspergillus</taxon>
        <taxon>Aspergillus subgen. Circumdati</taxon>
    </lineage>
</organism>
<comment type="caution">
    <text evidence="2">The sequence shown here is derived from an EMBL/GenBank/DDBJ whole genome shotgun (WGS) entry which is preliminary data.</text>
</comment>
<dbReference type="SUPFAM" id="SSF52540">
    <property type="entry name" value="P-loop containing nucleoside triphosphate hydrolases"/>
    <property type="match status" value="1"/>
</dbReference>
<dbReference type="PANTHER" id="PTHR43344:SF20">
    <property type="entry name" value="URACIL PHOSPHORIBOSYLTRANSFERASE"/>
    <property type="match status" value="1"/>
</dbReference>
<dbReference type="InterPro" id="IPR050582">
    <property type="entry name" value="HAD-like_SerB"/>
</dbReference>
<dbReference type="AlphaFoldDB" id="A0A100IPD8"/>
<dbReference type="InterPro" id="IPR000836">
    <property type="entry name" value="PRTase_dom"/>
</dbReference>
<dbReference type="Proteomes" id="UP000068243">
    <property type="component" value="Unassembled WGS sequence"/>
</dbReference>
<dbReference type="InterPro" id="IPR029057">
    <property type="entry name" value="PRTase-like"/>
</dbReference>
<dbReference type="SUPFAM" id="SSF53271">
    <property type="entry name" value="PRTase-like"/>
    <property type="match status" value="1"/>
</dbReference>
<dbReference type="Pfam" id="PF13207">
    <property type="entry name" value="AAA_17"/>
    <property type="match status" value="1"/>
</dbReference>
<protein>
    <submittedName>
        <fullName evidence="2">Uracil phosphoribosyltransferase</fullName>
    </submittedName>
</protein>
<evidence type="ECO:0000259" key="1">
    <source>
        <dbReference type="Pfam" id="PF14681"/>
    </source>
</evidence>
<dbReference type="Gene3D" id="3.40.50.300">
    <property type="entry name" value="P-loop containing nucleotide triphosphate hydrolases"/>
    <property type="match status" value="1"/>
</dbReference>
<dbReference type="Pfam" id="PF12710">
    <property type="entry name" value="HAD"/>
    <property type="match status" value="1"/>
</dbReference>
<dbReference type="VEuPathDB" id="FungiDB:An14g02790"/>
<dbReference type="CDD" id="cd06223">
    <property type="entry name" value="PRTases_typeI"/>
    <property type="match status" value="1"/>
</dbReference>
<dbReference type="VEuPathDB" id="FungiDB:ATCC64974_2400"/>
<keyword evidence="2" id="KW-0328">Glycosyltransferase</keyword>
<dbReference type="SUPFAM" id="SSF56784">
    <property type="entry name" value="HAD-like"/>
    <property type="match status" value="1"/>
</dbReference>
<dbReference type="Pfam" id="PF14681">
    <property type="entry name" value="UPRTase"/>
    <property type="match status" value="1"/>
</dbReference>
<name>A0A100IPD8_ASPNG</name>
<dbReference type="OMA" id="GHFMFWP"/>
<keyword evidence="2" id="KW-0808">Transferase</keyword>
<evidence type="ECO:0000313" key="3">
    <source>
        <dbReference type="Proteomes" id="UP000068243"/>
    </source>
</evidence>